<protein>
    <recommendedName>
        <fullName evidence="13">Circadian input-output histidine kinase CikA</fullName>
        <ecNumber evidence="4">2.7.13.3</ecNumber>
    </recommendedName>
</protein>
<dbReference type="PANTHER" id="PTHR43047">
    <property type="entry name" value="TWO-COMPONENT HISTIDINE PROTEIN KINASE"/>
    <property type="match status" value="1"/>
</dbReference>
<dbReference type="PROSITE" id="PS50110">
    <property type="entry name" value="RESPONSE_REGULATORY"/>
    <property type="match status" value="1"/>
</dbReference>
<keyword evidence="5 14" id="KW-0597">Phosphoprotein</keyword>
<dbReference type="PROSITE" id="PS50112">
    <property type="entry name" value="PAS"/>
    <property type="match status" value="1"/>
</dbReference>
<dbReference type="PROSITE" id="PS50113">
    <property type="entry name" value="PAC"/>
    <property type="match status" value="1"/>
</dbReference>
<evidence type="ECO:0000256" key="13">
    <source>
        <dbReference type="ARBA" id="ARBA00074306"/>
    </source>
</evidence>
<reference evidence="21 22" key="1">
    <citation type="submission" date="2020-04" db="EMBL/GenBank/DDBJ databases">
        <authorList>
            <person name="Basu S."/>
            <person name="Maruthanayagam V."/>
            <person name="Chakraborty S."/>
            <person name="Pramanik A."/>
            <person name="Mukherjee J."/>
            <person name="Brink B."/>
        </authorList>
    </citation>
    <scope>NUCLEOTIDE SEQUENCE [LARGE SCALE GENOMIC DNA]</scope>
    <source>
        <strain evidence="21 22">AP17</strain>
    </source>
</reference>
<dbReference type="RefSeq" id="WP_168570116.1">
    <property type="nucleotide sequence ID" value="NZ_CP051167.1"/>
</dbReference>
<evidence type="ECO:0000256" key="9">
    <source>
        <dbReference type="ARBA" id="ARBA00022840"/>
    </source>
</evidence>
<dbReference type="SMART" id="SM00448">
    <property type="entry name" value="REC"/>
    <property type="match status" value="1"/>
</dbReference>
<keyword evidence="16" id="KW-1133">Transmembrane helix</keyword>
<dbReference type="CDD" id="cd00082">
    <property type="entry name" value="HisKA"/>
    <property type="match status" value="1"/>
</dbReference>
<dbReference type="GO" id="GO:0000155">
    <property type="term" value="F:phosphorelay sensor kinase activity"/>
    <property type="evidence" value="ECO:0007669"/>
    <property type="project" value="InterPro"/>
</dbReference>
<evidence type="ECO:0000256" key="5">
    <source>
        <dbReference type="ARBA" id="ARBA00022553"/>
    </source>
</evidence>
<keyword evidence="9" id="KW-0067">ATP-binding</keyword>
<dbReference type="InterPro" id="IPR003661">
    <property type="entry name" value="HisK_dim/P_dom"/>
</dbReference>
<keyword evidence="15" id="KW-0175">Coiled coil</keyword>
<dbReference type="AlphaFoldDB" id="A0A6H1TZY1"/>
<evidence type="ECO:0000259" key="17">
    <source>
        <dbReference type="PROSITE" id="PS50109"/>
    </source>
</evidence>
<keyword evidence="11 16" id="KW-0472">Membrane</keyword>
<evidence type="ECO:0000259" key="19">
    <source>
        <dbReference type="PROSITE" id="PS50112"/>
    </source>
</evidence>
<dbReference type="Gene3D" id="3.30.565.10">
    <property type="entry name" value="Histidine kinase-like ATPase, C-terminal domain"/>
    <property type="match status" value="1"/>
</dbReference>
<feature type="domain" description="Histidine kinase" evidence="17">
    <location>
        <begin position="234"/>
        <end position="452"/>
    </location>
</feature>
<keyword evidence="22" id="KW-1185">Reference proteome</keyword>
<dbReference type="SUPFAM" id="SSF55874">
    <property type="entry name" value="ATPase domain of HSP90 chaperone/DNA topoisomerase II/histidine kinase"/>
    <property type="match status" value="1"/>
</dbReference>
<evidence type="ECO:0000256" key="8">
    <source>
        <dbReference type="ARBA" id="ARBA00022777"/>
    </source>
</evidence>
<evidence type="ECO:0000256" key="12">
    <source>
        <dbReference type="ARBA" id="ARBA00023306"/>
    </source>
</evidence>
<dbReference type="InterPro" id="IPR000700">
    <property type="entry name" value="PAS-assoc_C"/>
</dbReference>
<evidence type="ECO:0000259" key="18">
    <source>
        <dbReference type="PROSITE" id="PS50110"/>
    </source>
</evidence>
<dbReference type="PRINTS" id="PR00344">
    <property type="entry name" value="BCTRLSENSOR"/>
</dbReference>
<evidence type="ECO:0000256" key="3">
    <source>
        <dbReference type="ARBA" id="ARBA00006402"/>
    </source>
</evidence>
<dbReference type="InterPro" id="IPR000014">
    <property type="entry name" value="PAS"/>
</dbReference>
<dbReference type="CDD" id="cd16922">
    <property type="entry name" value="HATPase_EvgS-ArcB-TorS-like"/>
    <property type="match status" value="1"/>
</dbReference>
<dbReference type="EMBL" id="CP051167">
    <property type="protein sequence ID" value="QIZ71965.1"/>
    <property type="molecule type" value="Genomic_DNA"/>
</dbReference>
<feature type="domain" description="PAC" evidence="20">
    <location>
        <begin position="165"/>
        <end position="217"/>
    </location>
</feature>
<evidence type="ECO:0000256" key="10">
    <source>
        <dbReference type="ARBA" id="ARBA00023012"/>
    </source>
</evidence>
<dbReference type="GO" id="GO:0006355">
    <property type="term" value="P:regulation of DNA-templated transcription"/>
    <property type="evidence" value="ECO:0007669"/>
    <property type="project" value="InterPro"/>
</dbReference>
<dbReference type="SMART" id="SM00091">
    <property type="entry name" value="PAS"/>
    <property type="match status" value="1"/>
</dbReference>
<dbReference type="Pfam" id="PF00512">
    <property type="entry name" value="HisKA"/>
    <property type="match status" value="1"/>
</dbReference>
<dbReference type="GO" id="GO:0005886">
    <property type="term" value="C:plasma membrane"/>
    <property type="evidence" value="ECO:0007669"/>
    <property type="project" value="TreeGrafter"/>
</dbReference>
<evidence type="ECO:0000256" key="11">
    <source>
        <dbReference type="ARBA" id="ARBA00023136"/>
    </source>
</evidence>
<evidence type="ECO:0000256" key="15">
    <source>
        <dbReference type="SAM" id="Coils"/>
    </source>
</evidence>
<dbReference type="Gene3D" id="3.30.450.20">
    <property type="entry name" value="PAS domain"/>
    <property type="match status" value="1"/>
</dbReference>
<comment type="similarity">
    <text evidence="3">In the N-terminal section; belongs to the phytochrome family.</text>
</comment>
<keyword evidence="8" id="KW-0418">Kinase</keyword>
<dbReference type="EC" id="2.7.13.3" evidence="4"/>
<keyword evidence="16" id="KW-0812">Transmembrane</keyword>
<keyword evidence="6" id="KW-0808">Transferase</keyword>
<keyword evidence="7" id="KW-0547">Nucleotide-binding</keyword>
<dbReference type="CDD" id="cd00130">
    <property type="entry name" value="PAS"/>
    <property type="match status" value="1"/>
</dbReference>
<comment type="catalytic activity">
    <reaction evidence="1">
        <text>ATP + protein L-histidine = ADP + protein N-phospho-L-histidine.</text>
        <dbReference type="EC" id="2.7.13.3"/>
    </reaction>
</comment>
<keyword evidence="10" id="KW-0902">Two-component regulatory system</keyword>
<accession>A0A6H1TZY1</accession>
<dbReference type="GO" id="GO:0005524">
    <property type="term" value="F:ATP binding"/>
    <property type="evidence" value="ECO:0007669"/>
    <property type="project" value="UniProtKB-KW"/>
</dbReference>
<dbReference type="Proteomes" id="UP000500857">
    <property type="component" value="Chromosome"/>
</dbReference>
<dbReference type="Gene3D" id="1.10.287.130">
    <property type="match status" value="1"/>
</dbReference>
<dbReference type="Gene3D" id="3.40.50.2300">
    <property type="match status" value="1"/>
</dbReference>
<sequence>MGHWPKFGKLTPTKIVAIYALVGSLWILFSDRVIALILQNPEFDRLTQFQTVKGWVYVIVTALLLDRLIRRYATILNRSREQLKRSEERLEAIVETTTSGIVVLDTEGRITLSNQAAAHLLGYPRSATLGGVDERSPQSMQRSTYPTLAEIVPFDRVRETGQPSCAIEYEIHYPDRPPAILSIDTAPLYDGEGRFEGAVVAIADISERKHAEAIARARDLAEARNRAKSEFLAQMSHEIRTPLNGVLGLSQILQREIFGPLNPKQREYINRIKDSGDHLLELINDILDLSKIEAGKAQLQYSAIEVAQLCKYCLKIVQERAYERGLQLTTDIDPQVRTLVGDERRLKQILLNLLSNAVKFTPEGQVSLRVEKTPPGLRITVADTGIGIAPEDLPLVFEPFHQIQNDLNAKTQGTGLGLALSRDLARLHGGDLDAESTPGQGSRFHLYLPDLPSGYLPPEPSEEADRVDLTTDLSRRTGRVAIVEPDRSTEILLRDYLQALGCEIEIVTDSDRLFEESAEIVPDLILLDVSWSNFSRRQQWLSQLRDRAAWQGIPAIAIAAMAMAGDRDRVLEAGATDYLTKPIQLEQLDRLLLQYLPGAGR</sequence>
<feature type="domain" description="Response regulatory" evidence="18">
    <location>
        <begin position="479"/>
        <end position="596"/>
    </location>
</feature>
<name>A0A6H1TZY1_9CYAN</name>
<dbReference type="SMART" id="SM00388">
    <property type="entry name" value="HisKA"/>
    <property type="match status" value="1"/>
</dbReference>
<dbReference type="InterPro" id="IPR001789">
    <property type="entry name" value="Sig_transdc_resp-reg_receiver"/>
</dbReference>
<dbReference type="Pfam" id="PF00989">
    <property type="entry name" value="PAS"/>
    <property type="match status" value="1"/>
</dbReference>
<feature type="domain" description="PAS" evidence="19">
    <location>
        <begin position="86"/>
        <end position="130"/>
    </location>
</feature>
<dbReference type="KEGG" id="oxy:HCG48_16390"/>
<dbReference type="InterPro" id="IPR005467">
    <property type="entry name" value="His_kinase_dom"/>
</dbReference>
<organism evidence="21 22">
    <name type="scientific">Oxynema aestuarii AP17</name>
    <dbReference type="NCBI Taxonomy" id="2064643"/>
    <lineage>
        <taxon>Bacteria</taxon>
        <taxon>Bacillati</taxon>
        <taxon>Cyanobacteriota</taxon>
        <taxon>Cyanophyceae</taxon>
        <taxon>Oscillatoriophycideae</taxon>
        <taxon>Oscillatoriales</taxon>
        <taxon>Oscillatoriaceae</taxon>
        <taxon>Oxynema</taxon>
        <taxon>Oxynema aestuarii</taxon>
    </lineage>
</organism>
<dbReference type="InterPro" id="IPR003594">
    <property type="entry name" value="HATPase_dom"/>
</dbReference>
<evidence type="ECO:0000256" key="2">
    <source>
        <dbReference type="ARBA" id="ARBA00004370"/>
    </source>
</evidence>
<evidence type="ECO:0000256" key="16">
    <source>
        <dbReference type="SAM" id="Phobius"/>
    </source>
</evidence>
<gene>
    <name evidence="21" type="ORF">HCG48_16390</name>
</gene>
<dbReference type="InterPro" id="IPR011006">
    <property type="entry name" value="CheY-like_superfamily"/>
</dbReference>
<dbReference type="InterPro" id="IPR035965">
    <property type="entry name" value="PAS-like_dom_sf"/>
</dbReference>
<evidence type="ECO:0000256" key="7">
    <source>
        <dbReference type="ARBA" id="ARBA00022741"/>
    </source>
</evidence>
<dbReference type="InterPro" id="IPR004358">
    <property type="entry name" value="Sig_transdc_His_kin-like_C"/>
</dbReference>
<evidence type="ECO:0000256" key="6">
    <source>
        <dbReference type="ARBA" id="ARBA00022679"/>
    </source>
</evidence>
<dbReference type="NCBIfam" id="TIGR00229">
    <property type="entry name" value="sensory_box"/>
    <property type="match status" value="1"/>
</dbReference>
<evidence type="ECO:0000259" key="20">
    <source>
        <dbReference type="PROSITE" id="PS50113"/>
    </source>
</evidence>
<feature type="modified residue" description="4-aspartylphosphate" evidence="14">
    <location>
        <position position="528"/>
    </location>
</feature>
<dbReference type="Pfam" id="PF02518">
    <property type="entry name" value="HATPase_c"/>
    <property type="match status" value="1"/>
</dbReference>
<dbReference type="InterPro" id="IPR013767">
    <property type="entry name" value="PAS_fold"/>
</dbReference>
<proteinExistence type="inferred from homology"/>
<dbReference type="FunFam" id="1.10.287.130:FF:000038">
    <property type="entry name" value="Sensory transduction histidine kinase"/>
    <property type="match status" value="1"/>
</dbReference>
<dbReference type="SUPFAM" id="SSF55785">
    <property type="entry name" value="PYP-like sensor domain (PAS domain)"/>
    <property type="match status" value="1"/>
</dbReference>
<dbReference type="PROSITE" id="PS50109">
    <property type="entry name" value="HIS_KIN"/>
    <property type="match status" value="1"/>
</dbReference>
<evidence type="ECO:0000313" key="21">
    <source>
        <dbReference type="EMBL" id="QIZ71965.1"/>
    </source>
</evidence>
<evidence type="ECO:0000313" key="22">
    <source>
        <dbReference type="Proteomes" id="UP000500857"/>
    </source>
</evidence>
<dbReference type="GO" id="GO:0009927">
    <property type="term" value="F:histidine phosphotransfer kinase activity"/>
    <property type="evidence" value="ECO:0007669"/>
    <property type="project" value="TreeGrafter"/>
</dbReference>
<evidence type="ECO:0000256" key="1">
    <source>
        <dbReference type="ARBA" id="ARBA00000085"/>
    </source>
</evidence>
<dbReference type="SUPFAM" id="SSF47384">
    <property type="entry name" value="Homodimeric domain of signal transducing histidine kinase"/>
    <property type="match status" value="1"/>
</dbReference>
<dbReference type="FunFam" id="3.30.565.10:FF:000010">
    <property type="entry name" value="Sensor histidine kinase RcsC"/>
    <property type="match status" value="1"/>
</dbReference>
<dbReference type="InterPro" id="IPR036097">
    <property type="entry name" value="HisK_dim/P_sf"/>
</dbReference>
<keyword evidence="12" id="KW-0131">Cell cycle</keyword>
<dbReference type="SMART" id="SM00387">
    <property type="entry name" value="HATPase_c"/>
    <property type="match status" value="1"/>
</dbReference>
<feature type="coiled-coil region" evidence="15">
    <location>
        <begin position="69"/>
        <end position="96"/>
    </location>
</feature>
<dbReference type="PANTHER" id="PTHR43047:SF63">
    <property type="entry name" value="HISTIDINE KINASE"/>
    <property type="match status" value="1"/>
</dbReference>
<evidence type="ECO:0000256" key="14">
    <source>
        <dbReference type="PROSITE-ProRule" id="PRU00169"/>
    </source>
</evidence>
<evidence type="ECO:0000256" key="4">
    <source>
        <dbReference type="ARBA" id="ARBA00012438"/>
    </source>
</evidence>
<dbReference type="InterPro" id="IPR036890">
    <property type="entry name" value="HATPase_C_sf"/>
</dbReference>
<dbReference type="Pfam" id="PF00072">
    <property type="entry name" value="Response_reg"/>
    <property type="match status" value="1"/>
</dbReference>
<comment type="subcellular location">
    <subcellularLocation>
        <location evidence="2">Membrane</location>
    </subcellularLocation>
</comment>
<dbReference type="SUPFAM" id="SSF52172">
    <property type="entry name" value="CheY-like"/>
    <property type="match status" value="1"/>
</dbReference>
<feature type="transmembrane region" description="Helical" evidence="16">
    <location>
        <begin position="12"/>
        <end position="29"/>
    </location>
</feature>